<feature type="transmembrane region" description="Helical" evidence="1">
    <location>
        <begin position="73"/>
        <end position="92"/>
    </location>
</feature>
<gene>
    <name evidence="2" type="ORF">NM04_22130</name>
</gene>
<feature type="transmembrane region" description="Helical" evidence="1">
    <location>
        <begin position="98"/>
        <end position="116"/>
    </location>
</feature>
<dbReference type="InterPro" id="IPR004891">
    <property type="entry name" value="Mercury-R_MerC"/>
</dbReference>
<proteinExistence type="predicted"/>
<evidence type="ECO:0000256" key="1">
    <source>
        <dbReference type="SAM" id="Phobius"/>
    </source>
</evidence>
<feature type="transmembrane region" description="Helical" evidence="1">
    <location>
        <begin position="12"/>
        <end position="36"/>
    </location>
</feature>
<dbReference type="Proteomes" id="UP000283254">
    <property type="component" value="Unassembled WGS sequence"/>
</dbReference>
<dbReference type="OrthoDB" id="34373at2"/>
<keyword evidence="1" id="KW-0812">Transmembrane</keyword>
<evidence type="ECO:0000313" key="2">
    <source>
        <dbReference type="EMBL" id="RNF28644.1"/>
    </source>
</evidence>
<keyword evidence="3" id="KW-1185">Reference proteome</keyword>
<dbReference type="RefSeq" id="WP_123071560.1">
    <property type="nucleotide sequence ID" value="NZ_JSAB01000310.1"/>
</dbReference>
<organism evidence="2 3">
    <name type="scientific">Massilia aurea</name>
    <dbReference type="NCBI Taxonomy" id="373040"/>
    <lineage>
        <taxon>Bacteria</taxon>
        <taxon>Pseudomonadati</taxon>
        <taxon>Pseudomonadota</taxon>
        <taxon>Betaproteobacteria</taxon>
        <taxon>Burkholderiales</taxon>
        <taxon>Oxalobacteraceae</taxon>
        <taxon>Telluria group</taxon>
        <taxon>Massilia</taxon>
    </lineage>
</organism>
<dbReference type="AlphaFoldDB" id="A0A422QFC9"/>
<evidence type="ECO:0000313" key="3">
    <source>
        <dbReference type="Proteomes" id="UP000283254"/>
    </source>
</evidence>
<comment type="caution">
    <text evidence="2">The sequence shown here is derived from an EMBL/GenBank/DDBJ whole genome shotgun (WGS) entry which is preliminary data.</text>
</comment>
<accession>A0A422QFC9</accession>
<reference evidence="2" key="1">
    <citation type="submission" date="2014-10" db="EMBL/GenBank/DDBJ databases">
        <title>Massilia sp. genome.</title>
        <authorList>
            <person name="Xu B."/>
            <person name="Dai L."/>
            <person name="Huang Z."/>
        </authorList>
    </citation>
    <scope>NUCLEOTIDE SEQUENCE [LARGE SCALE GENOMIC DNA]</scope>
    <source>
        <strain evidence="2">CFS-1</strain>
    </source>
</reference>
<keyword evidence="1" id="KW-0472">Membrane</keyword>
<dbReference type="Pfam" id="PF03203">
    <property type="entry name" value="MerC"/>
    <property type="match status" value="1"/>
</dbReference>
<dbReference type="GO" id="GO:0016020">
    <property type="term" value="C:membrane"/>
    <property type="evidence" value="ECO:0007669"/>
    <property type="project" value="InterPro"/>
</dbReference>
<sequence>MKSLIKYGDVAGMAASILCLLHCMAMPLVILAFPMLGLAHVHDTFHDTLIAAITLPVLLALVPGYLKHRDKTTLLVGCAGLAIFLGAVFVVSPLFGETAEAVLAVISGFMLLYAHLRNRRHCKRCGARAQDAAGHPAPASCHPH</sequence>
<dbReference type="GO" id="GO:0015097">
    <property type="term" value="F:mercury ion transmembrane transporter activity"/>
    <property type="evidence" value="ECO:0007669"/>
    <property type="project" value="InterPro"/>
</dbReference>
<evidence type="ECO:0008006" key="4">
    <source>
        <dbReference type="Google" id="ProtNLM"/>
    </source>
</evidence>
<keyword evidence="1" id="KW-1133">Transmembrane helix</keyword>
<dbReference type="EMBL" id="JSAB01000310">
    <property type="protein sequence ID" value="RNF28644.1"/>
    <property type="molecule type" value="Genomic_DNA"/>
</dbReference>
<protein>
    <recommendedName>
        <fullName evidence="4">MerC mercury resistance protein</fullName>
    </recommendedName>
</protein>
<name>A0A422QFC9_9BURK</name>
<feature type="transmembrane region" description="Helical" evidence="1">
    <location>
        <begin position="48"/>
        <end position="66"/>
    </location>
</feature>